<reference evidence="2 3" key="1">
    <citation type="submission" date="2018-09" db="EMBL/GenBank/DDBJ databases">
        <title>Profundibacter amoris BAR1 gen. nov., sp. nov., a new member of the Roseobacter clade isolated at Lokis Castle Vent Field on the Arctic Mid-Oceanic Ridge.</title>
        <authorList>
            <person name="Le Moine Bauer S."/>
            <person name="Sjoeberg A.G."/>
            <person name="L'Haridon S."/>
            <person name="Stokke R."/>
            <person name="Roalkvam I."/>
            <person name="Steen I.H."/>
            <person name="Dahle H."/>
        </authorList>
    </citation>
    <scope>NUCLEOTIDE SEQUENCE [LARGE SCALE GENOMIC DNA]</scope>
    <source>
        <strain evidence="2 3">BAR1</strain>
    </source>
</reference>
<feature type="region of interest" description="Disordered" evidence="1">
    <location>
        <begin position="128"/>
        <end position="163"/>
    </location>
</feature>
<evidence type="ECO:0000256" key="1">
    <source>
        <dbReference type="SAM" id="MobiDB-lite"/>
    </source>
</evidence>
<accession>A0A347UGW5</accession>
<sequence length="163" mass="19290">MTSLTKEVKDLFKPRGDLFDLRREAAKILGQEEWAAYKKQAEKFDGERRYVKRAYELEYPHRFAKAQRRLINEAGSVKRRLVYKVFGSDAFDKGEINRRAQMNVRGAHNNDLAQIDQREGDVLRSMLSKAQKRSVQREKPIKDFQKAVDRRSGMERRVRSWSR</sequence>
<evidence type="ECO:0000313" key="3">
    <source>
        <dbReference type="Proteomes" id="UP000261704"/>
    </source>
</evidence>
<protein>
    <submittedName>
        <fullName evidence="2">Uncharacterized protein</fullName>
    </submittedName>
</protein>
<dbReference type="EMBL" id="CP032125">
    <property type="protein sequence ID" value="AXX98093.1"/>
    <property type="molecule type" value="Genomic_DNA"/>
</dbReference>
<proteinExistence type="predicted"/>
<keyword evidence="3" id="KW-1185">Reference proteome</keyword>
<dbReference type="KEGG" id="pamo:BAR1_09200"/>
<evidence type="ECO:0000313" key="2">
    <source>
        <dbReference type="EMBL" id="AXX98093.1"/>
    </source>
</evidence>
<feature type="compositionally biased region" description="Basic and acidic residues" evidence="1">
    <location>
        <begin position="135"/>
        <end position="163"/>
    </location>
</feature>
<dbReference type="RefSeq" id="WP_118942749.1">
    <property type="nucleotide sequence ID" value="NZ_CP032125.1"/>
</dbReference>
<gene>
    <name evidence="2" type="ORF">BAR1_09200</name>
</gene>
<dbReference type="Proteomes" id="UP000261704">
    <property type="component" value="Chromosome"/>
</dbReference>
<dbReference type="AlphaFoldDB" id="A0A347UGW5"/>
<name>A0A347UGW5_9RHOB</name>
<dbReference type="OrthoDB" id="7876736at2"/>
<organism evidence="2 3">
    <name type="scientific">Profundibacter amoris</name>
    <dbReference type="NCBI Taxonomy" id="2171755"/>
    <lineage>
        <taxon>Bacteria</taxon>
        <taxon>Pseudomonadati</taxon>
        <taxon>Pseudomonadota</taxon>
        <taxon>Alphaproteobacteria</taxon>
        <taxon>Rhodobacterales</taxon>
        <taxon>Paracoccaceae</taxon>
        <taxon>Profundibacter</taxon>
    </lineage>
</organism>